<accession>A0ACB8X3Y0</accession>
<protein>
    <submittedName>
        <fullName evidence="1">Uncharacterized protein</fullName>
    </submittedName>
</protein>
<gene>
    <name evidence="1" type="ORF">L3Q82_021255</name>
</gene>
<evidence type="ECO:0000313" key="2">
    <source>
        <dbReference type="Proteomes" id="UP000831701"/>
    </source>
</evidence>
<name>A0ACB8X3Y0_9TELE</name>
<comment type="caution">
    <text evidence="1">The sequence shown here is derived from an EMBL/GenBank/DDBJ whole genome shotgun (WGS) entry which is preliminary data.</text>
</comment>
<dbReference type="Proteomes" id="UP000831701">
    <property type="component" value="Chromosome 3"/>
</dbReference>
<sequence length="17" mass="1966">MKGGHCLISLCWDFEVK</sequence>
<keyword evidence="2" id="KW-1185">Reference proteome</keyword>
<evidence type="ECO:0000313" key="1">
    <source>
        <dbReference type="EMBL" id="KAI3374686.1"/>
    </source>
</evidence>
<organism evidence="1 2">
    <name type="scientific">Scortum barcoo</name>
    <name type="common">barcoo grunter</name>
    <dbReference type="NCBI Taxonomy" id="214431"/>
    <lineage>
        <taxon>Eukaryota</taxon>
        <taxon>Metazoa</taxon>
        <taxon>Chordata</taxon>
        <taxon>Craniata</taxon>
        <taxon>Vertebrata</taxon>
        <taxon>Euteleostomi</taxon>
        <taxon>Actinopterygii</taxon>
        <taxon>Neopterygii</taxon>
        <taxon>Teleostei</taxon>
        <taxon>Neoteleostei</taxon>
        <taxon>Acanthomorphata</taxon>
        <taxon>Eupercaria</taxon>
        <taxon>Centrarchiformes</taxon>
        <taxon>Terapontoidei</taxon>
        <taxon>Terapontidae</taxon>
        <taxon>Scortum</taxon>
    </lineage>
</organism>
<reference evidence="1" key="1">
    <citation type="submission" date="2022-04" db="EMBL/GenBank/DDBJ databases">
        <title>Jade perch genome.</title>
        <authorList>
            <person name="Chao B."/>
        </authorList>
    </citation>
    <scope>NUCLEOTIDE SEQUENCE</scope>
    <source>
        <strain evidence="1">CB-2022</strain>
    </source>
</reference>
<proteinExistence type="predicted"/>
<dbReference type="EMBL" id="CM041533">
    <property type="protein sequence ID" value="KAI3374686.1"/>
    <property type="molecule type" value="Genomic_DNA"/>
</dbReference>